<dbReference type="EMBL" id="MCGN01000005">
    <property type="protein sequence ID" value="ORY96904.1"/>
    <property type="molecule type" value="Genomic_DNA"/>
</dbReference>
<dbReference type="InParanoid" id="A0A1X2HDM0"/>
<proteinExistence type="predicted"/>
<keyword evidence="2" id="KW-1185">Reference proteome</keyword>
<evidence type="ECO:0000313" key="1">
    <source>
        <dbReference type="EMBL" id="ORY96904.1"/>
    </source>
</evidence>
<gene>
    <name evidence="1" type="ORF">BCR43DRAFT_492468</name>
</gene>
<organism evidence="1 2">
    <name type="scientific">Syncephalastrum racemosum</name>
    <name type="common">Filamentous fungus</name>
    <dbReference type="NCBI Taxonomy" id="13706"/>
    <lineage>
        <taxon>Eukaryota</taxon>
        <taxon>Fungi</taxon>
        <taxon>Fungi incertae sedis</taxon>
        <taxon>Mucoromycota</taxon>
        <taxon>Mucoromycotina</taxon>
        <taxon>Mucoromycetes</taxon>
        <taxon>Mucorales</taxon>
        <taxon>Syncephalastraceae</taxon>
        <taxon>Syncephalastrum</taxon>
    </lineage>
</organism>
<protein>
    <submittedName>
        <fullName evidence="1">Uncharacterized protein</fullName>
    </submittedName>
</protein>
<dbReference type="AlphaFoldDB" id="A0A1X2HDM0"/>
<reference evidence="1 2" key="1">
    <citation type="submission" date="2016-07" db="EMBL/GenBank/DDBJ databases">
        <title>Pervasive Adenine N6-methylation of Active Genes in Fungi.</title>
        <authorList>
            <consortium name="DOE Joint Genome Institute"/>
            <person name="Mondo S.J."/>
            <person name="Dannebaum R.O."/>
            <person name="Kuo R.C."/>
            <person name="Labutti K."/>
            <person name="Haridas S."/>
            <person name="Kuo A."/>
            <person name="Salamov A."/>
            <person name="Ahrendt S.R."/>
            <person name="Lipzen A."/>
            <person name="Sullivan W."/>
            <person name="Andreopoulos W.B."/>
            <person name="Clum A."/>
            <person name="Lindquist E."/>
            <person name="Daum C."/>
            <person name="Ramamoorthy G.K."/>
            <person name="Gryganskyi A."/>
            <person name="Culley D."/>
            <person name="Magnuson J.K."/>
            <person name="James T.Y."/>
            <person name="O'Malley M.A."/>
            <person name="Stajich J.E."/>
            <person name="Spatafora J.W."/>
            <person name="Visel A."/>
            <person name="Grigoriev I.V."/>
        </authorList>
    </citation>
    <scope>NUCLEOTIDE SEQUENCE [LARGE SCALE GENOMIC DNA]</scope>
    <source>
        <strain evidence="1 2">NRRL 2496</strain>
    </source>
</reference>
<sequence length="100" mass="11415">MHLPCVVEICTSPLFFPSTSSHAVCALQPVFLATNRVRFSCRQSTFTTITIIRDVYLMHVILACPRVERKSLNHLALNIHKSYRMNKRKESSAINAWLPS</sequence>
<comment type="caution">
    <text evidence="1">The sequence shown here is derived from an EMBL/GenBank/DDBJ whole genome shotgun (WGS) entry which is preliminary data.</text>
</comment>
<name>A0A1X2HDM0_SYNRA</name>
<evidence type="ECO:0000313" key="2">
    <source>
        <dbReference type="Proteomes" id="UP000242180"/>
    </source>
</evidence>
<accession>A0A1X2HDM0</accession>
<dbReference type="Proteomes" id="UP000242180">
    <property type="component" value="Unassembled WGS sequence"/>
</dbReference>